<dbReference type="PANTHER" id="PTHR43016">
    <property type="entry name" value="PRESEQUENCE PROTEASE"/>
    <property type="match status" value="1"/>
</dbReference>
<dbReference type="PANTHER" id="PTHR43016:SF13">
    <property type="entry name" value="PRESEQUENCE PROTEASE, MITOCHONDRIAL"/>
    <property type="match status" value="1"/>
</dbReference>
<dbReference type="InterPro" id="IPR011249">
    <property type="entry name" value="Metalloenz_LuxS/M16"/>
</dbReference>
<evidence type="ECO:0000313" key="3">
    <source>
        <dbReference type="Proteomes" id="UP000216052"/>
    </source>
</evidence>
<dbReference type="Pfam" id="PF00675">
    <property type="entry name" value="Peptidase_M16"/>
    <property type="match status" value="1"/>
</dbReference>
<dbReference type="SMART" id="SM01264">
    <property type="entry name" value="M16C_associated"/>
    <property type="match status" value="1"/>
</dbReference>
<dbReference type="InterPro" id="IPR011765">
    <property type="entry name" value="Pept_M16_N"/>
</dbReference>
<dbReference type="Pfam" id="PF08367">
    <property type="entry name" value="M16C_assoc"/>
    <property type="match status" value="1"/>
</dbReference>
<dbReference type="SUPFAM" id="SSF63411">
    <property type="entry name" value="LuxS/MPP-like metallohydrolase"/>
    <property type="match status" value="4"/>
</dbReference>
<dbReference type="InterPro" id="IPR055130">
    <property type="entry name" value="PreP_C"/>
</dbReference>
<evidence type="ECO:0000259" key="1">
    <source>
        <dbReference type="SMART" id="SM01264"/>
    </source>
</evidence>
<dbReference type="EMBL" id="CP155571">
    <property type="protein sequence ID" value="XFO70692.1"/>
    <property type="molecule type" value="Genomic_DNA"/>
</dbReference>
<dbReference type="Pfam" id="PF05193">
    <property type="entry name" value="Peptidase_M16_C"/>
    <property type="match status" value="1"/>
</dbReference>
<gene>
    <name evidence="2" type="ORF">SPACI_006910</name>
</gene>
<keyword evidence="3" id="KW-1185">Reference proteome</keyword>
<dbReference type="Pfam" id="PF22516">
    <property type="entry name" value="PreP_C"/>
    <property type="match status" value="1"/>
</dbReference>
<proteinExistence type="predicted"/>
<dbReference type="InterPro" id="IPR007863">
    <property type="entry name" value="Peptidase_M16_C"/>
</dbReference>
<feature type="domain" description="Peptidase M16C associated" evidence="1">
    <location>
        <begin position="442"/>
        <end position="691"/>
    </location>
</feature>
<accession>A0ABZ3IY62</accession>
<organism evidence="2 3">
    <name type="scientific">Sporomusa acidovorans (strain ATCC 49682 / DSM 3132 / Mol)</name>
    <dbReference type="NCBI Taxonomy" id="1123286"/>
    <lineage>
        <taxon>Bacteria</taxon>
        <taxon>Bacillati</taxon>
        <taxon>Bacillota</taxon>
        <taxon>Negativicutes</taxon>
        <taxon>Selenomonadales</taxon>
        <taxon>Sporomusaceae</taxon>
        <taxon>Sporomusa</taxon>
    </lineage>
</organism>
<evidence type="ECO:0000313" key="2">
    <source>
        <dbReference type="EMBL" id="XFO70692.1"/>
    </source>
</evidence>
<dbReference type="InterPro" id="IPR013578">
    <property type="entry name" value="Peptidase_M16C_assoc"/>
</dbReference>
<dbReference type="Proteomes" id="UP000216052">
    <property type="component" value="Chromosome"/>
</dbReference>
<dbReference type="RefSeq" id="WP_245692984.1">
    <property type="nucleotide sequence ID" value="NZ_CP155571.1"/>
</dbReference>
<protein>
    <recommendedName>
        <fullName evidence="1">Peptidase M16C associated domain-containing protein</fullName>
    </recommendedName>
</protein>
<reference evidence="2" key="1">
    <citation type="submission" date="2024-05" db="EMBL/GenBank/DDBJ databases">
        <title>Isolation and characterization of Sporomusa carbonis sp. nov., a carboxydotrophic hydrogenogen in the genus of Sporomusa isolated from a charcoal burning pile.</title>
        <authorList>
            <person name="Boeer T."/>
            <person name="Rosenbaum F."/>
            <person name="Eysell L."/>
            <person name="Mueller V."/>
            <person name="Daniel R."/>
            <person name="Poehlein A."/>
        </authorList>
    </citation>
    <scope>NUCLEOTIDE SEQUENCE [LARGE SCALE GENOMIC DNA]</scope>
    <source>
        <strain evidence="2">DSM 3132</strain>
    </source>
</reference>
<sequence>MPEIQSIARVFKHTKSGAQLLYLQNDDDDKTFSITFRTPPSDSTGVAHIIEHSVLCGSRKYPAKDPFLQIMKSSLNTFLNAFTSPDKTTYPVASRNDQDFRNLMDVYLDAVFYPNIYEKPEIFLQEGWHYELNDKNSPLTYKGVVYNEMRGAYSSPERVLEQQISGSALPDTIYSHDSGGDPDRIPALTREQFLAFHHKYYHPANAYIYLYGNLNILDTLKFLDENYLSAFDKKEVDAAIALRPPFDHKRDVVKEYSVLPTDDTTAKTYLAMNFVLEPITNWEAYQALSEVEKLLLESPDAPLKKALTDAGIGKNVYGYIDNNLQPVFSIIVTNANPEDKERFEKTVRQTLQDMVAKGIDKSLLTATFNRSEIHRKESMIGSTNKGLLYNQQSLALWPYGGDPVLPLENKPDIRKKAFAGPYLEKMIQKYLLDNPHAATLVLKPEPGLEQQNTKATEAKLAKYKASLSPTEIENLLEQTKKLKDLQATPDSPETLAKLPALSLTDLEPRTEKLPLEEKSEAGVKILSHPQFTGKIAYVDLYFDSSVVPEQQLPYLFLLAEVLGKVNTDKHNYLELSTELQTKTGGVQFYASAYAQKGNNEVYYPKFRVNTKALINKLPELMELTGEIIATSNFNDQQRLKELIGKIKAERQATLLNDQTGLAASRALGYISPAAKYRELDAYSFYRFVDDLERNFPDKWPEINQNLADVAKRVFNKEGLLVSVVAGKEDYPQFQRSFHKFLDRIGNRHYLQNTYAFQLGPDNEGMTTAGKVQFVAKAYNFRQPGYEYSGKMKVLQTILNTDYLWNRVRVLGGAYGSRVIMDRDGDILFLSWRDPNLKETLAVFQEVAGYLRSFNPTDREMTNYIIATIGKLDAPRTPYSKGQLAAMGYLTGLSYPDLQKERTEILSTTPADIRQFAEMFSALNSQNYLCVVGNEQKLLENKDLFGKLVNITNSLPE</sequence>
<dbReference type="Gene3D" id="3.30.830.10">
    <property type="entry name" value="Metalloenzyme, LuxS/M16 peptidase-like"/>
    <property type="match status" value="4"/>
</dbReference>
<name>A0ABZ3IY62_SPOA4</name>